<accession>A0A3N4I3X9</accession>
<keyword evidence="2" id="KW-1185">Reference proteome</keyword>
<evidence type="ECO:0000313" key="1">
    <source>
        <dbReference type="EMBL" id="RPA78790.1"/>
    </source>
</evidence>
<evidence type="ECO:0000313" key="2">
    <source>
        <dbReference type="Proteomes" id="UP000275078"/>
    </source>
</evidence>
<sequence>MCPKPRREEYAYKFIQAGRRNVKAKWKTYTNKGEPQFAMNNILRLPPAPGTGLNNPPICDNRIFPMKEKATYDRKVCQYLELESRMCCSQGQQGESREMAIDLKAQFERKVEDCELECSCWVHIFLAVECVSGFGVRIARGYVQNANYIRNVGRM</sequence>
<protein>
    <submittedName>
        <fullName evidence="1">Uncharacterized protein</fullName>
    </submittedName>
</protein>
<dbReference type="Proteomes" id="UP000275078">
    <property type="component" value="Unassembled WGS sequence"/>
</dbReference>
<gene>
    <name evidence="1" type="ORF">BJ508DRAFT_308969</name>
</gene>
<dbReference type="EMBL" id="ML119707">
    <property type="protein sequence ID" value="RPA78790.1"/>
    <property type="molecule type" value="Genomic_DNA"/>
</dbReference>
<organism evidence="1 2">
    <name type="scientific">Ascobolus immersus RN42</name>
    <dbReference type="NCBI Taxonomy" id="1160509"/>
    <lineage>
        <taxon>Eukaryota</taxon>
        <taxon>Fungi</taxon>
        <taxon>Dikarya</taxon>
        <taxon>Ascomycota</taxon>
        <taxon>Pezizomycotina</taxon>
        <taxon>Pezizomycetes</taxon>
        <taxon>Pezizales</taxon>
        <taxon>Ascobolaceae</taxon>
        <taxon>Ascobolus</taxon>
    </lineage>
</organism>
<reference evidence="1 2" key="1">
    <citation type="journal article" date="2018" name="Nat. Ecol. Evol.">
        <title>Pezizomycetes genomes reveal the molecular basis of ectomycorrhizal truffle lifestyle.</title>
        <authorList>
            <person name="Murat C."/>
            <person name="Payen T."/>
            <person name="Noel B."/>
            <person name="Kuo A."/>
            <person name="Morin E."/>
            <person name="Chen J."/>
            <person name="Kohler A."/>
            <person name="Krizsan K."/>
            <person name="Balestrini R."/>
            <person name="Da Silva C."/>
            <person name="Montanini B."/>
            <person name="Hainaut M."/>
            <person name="Levati E."/>
            <person name="Barry K.W."/>
            <person name="Belfiori B."/>
            <person name="Cichocki N."/>
            <person name="Clum A."/>
            <person name="Dockter R.B."/>
            <person name="Fauchery L."/>
            <person name="Guy J."/>
            <person name="Iotti M."/>
            <person name="Le Tacon F."/>
            <person name="Lindquist E.A."/>
            <person name="Lipzen A."/>
            <person name="Malagnac F."/>
            <person name="Mello A."/>
            <person name="Molinier V."/>
            <person name="Miyauchi S."/>
            <person name="Poulain J."/>
            <person name="Riccioni C."/>
            <person name="Rubini A."/>
            <person name="Sitrit Y."/>
            <person name="Splivallo R."/>
            <person name="Traeger S."/>
            <person name="Wang M."/>
            <person name="Zifcakova L."/>
            <person name="Wipf D."/>
            <person name="Zambonelli A."/>
            <person name="Paolocci F."/>
            <person name="Nowrousian M."/>
            <person name="Ottonello S."/>
            <person name="Baldrian P."/>
            <person name="Spatafora J.W."/>
            <person name="Henrissat B."/>
            <person name="Nagy L.G."/>
            <person name="Aury J.M."/>
            <person name="Wincker P."/>
            <person name="Grigoriev I.V."/>
            <person name="Bonfante P."/>
            <person name="Martin F.M."/>
        </authorList>
    </citation>
    <scope>NUCLEOTIDE SEQUENCE [LARGE SCALE GENOMIC DNA]</scope>
    <source>
        <strain evidence="1 2">RN42</strain>
    </source>
</reference>
<name>A0A3N4I3X9_ASCIM</name>
<dbReference type="AlphaFoldDB" id="A0A3N4I3X9"/>
<proteinExistence type="predicted"/>